<proteinExistence type="inferred from homology"/>
<dbReference type="Gene3D" id="3.40.605.10">
    <property type="entry name" value="Aldehyde Dehydrogenase, Chain A, domain 1"/>
    <property type="match status" value="1"/>
</dbReference>
<comment type="catalytic activity">
    <reaction evidence="6 9">
        <text>L-glutamate 5-semialdehyde + NAD(+) + H2O = L-glutamate + NADH + 2 H(+)</text>
        <dbReference type="Rhea" id="RHEA:30235"/>
        <dbReference type="ChEBI" id="CHEBI:15377"/>
        <dbReference type="ChEBI" id="CHEBI:15378"/>
        <dbReference type="ChEBI" id="CHEBI:29985"/>
        <dbReference type="ChEBI" id="CHEBI:57540"/>
        <dbReference type="ChEBI" id="CHEBI:57945"/>
        <dbReference type="ChEBI" id="CHEBI:58066"/>
        <dbReference type="EC" id="1.2.1.88"/>
    </reaction>
</comment>
<evidence type="ECO:0000256" key="6">
    <source>
        <dbReference type="ARBA" id="ARBA00048142"/>
    </source>
</evidence>
<name>A0A0F7STK2_PHARH</name>
<dbReference type="Gene3D" id="3.40.309.10">
    <property type="entry name" value="Aldehyde Dehydrogenase, Chain A, domain 2"/>
    <property type="match status" value="1"/>
</dbReference>
<dbReference type="InterPro" id="IPR005931">
    <property type="entry name" value="P5CDH/ALDH4A1"/>
</dbReference>
<reference evidence="12" key="1">
    <citation type="submission" date="2014-08" db="EMBL/GenBank/DDBJ databases">
        <authorList>
            <person name="Sharma Rahul"/>
            <person name="Thines Marco"/>
        </authorList>
    </citation>
    <scope>NUCLEOTIDE SEQUENCE</scope>
</reference>
<dbReference type="PANTHER" id="PTHR42862:SF1">
    <property type="entry name" value="DELTA-1-PYRROLINE-5-CARBOXYLATE DEHYDROGENASE 2, ISOFORM A-RELATED"/>
    <property type="match status" value="1"/>
</dbReference>
<keyword evidence="5 9" id="KW-0642">Proline metabolism</keyword>
<accession>A0A0F7STK2</accession>
<sequence length="545" mass="59191">MASLASFSIPKIANEPMGNYPAGSPERKALQDALEEMESQMPFEIPCVIDGKPVKTGNILQQNPPHDHKKVLCNYHAATPEVVEQAISGALKAQRAWEDLPWNDRAAIFLKAADLVSGKYRYKLMAATMLGQGKNAWQAEIDAAAEMADFFRFGVKFVEQLYAQQPSENSPGVWNRTEFRPLEGFVLAVTPFNFTAIGGNLVAAPAIVGNVTIWKPSPMATYANYLTQQILLEAGVPGSVIQFVPGPAPEVVKQCTDHKSFAGLHFTGSTAVFKGLWKQISNNVDLYRSYPRIVGETGGKNFHLIHKSADIKETVLQSIRSGFEYSGQKCSALGRVYVAKSLWDAGWGETMKKEVSRIKVGPCSDWSNFVGPVINQASFDKITGLIAKAKAEGGEILCGGTSDSSTGYFVDPTVIVTKDPKSVTMVSEIFGPVITVYVYEDDQFEQTCELIDSTTDYALTGSVFASERAAVVVAQQKLRNSAGNFYINDKCTGAVVGQQPFGGARGSGTNDKAGSISIFYRFVSARSIKENFVAPGDFLYPSNLV</sequence>
<dbReference type="FunFam" id="3.40.605.10:FF:000006">
    <property type="entry name" value="1-pyrroline-5-carboxylate dehydrogenase"/>
    <property type="match status" value="1"/>
</dbReference>
<evidence type="ECO:0000256" key="5">
    <source>
        <dbReference type="ARBA" id="ARBA00023062"/>
    </source>
</evidence>
<evidence type="ECO:0000256" key="8">
    <source>
        <dbReference type="RuleBase" id="RU003345"/>
    </source>
</evidence>
<protein>
    <recommendedName>
        <fullName evidence="9 10">Multifunctional fusion protein</fullName>
    </recommendedName>
    <domain>
        <recommendedName>
            <fullName evidence="10">Delta-1-pyrroline-5-carboxylate dehydrogenase</fullName>
            <shortName evidence="10">P5C dehydrogenase</shortName>
        </recommendedName>
        <alternativeName>
            <fullName evidence="9">L-glutamate gamma-semialdehyde dehydrogenase</fullName>
        </alternativeName>
    </domain>
    <domain>
        <recommendedName>
            <fullName evidence="9">L-glutamate gamma-semialdehyde dehydrogenase</fullName>
            <ecNumber evidence="9">1.2.1.88</ecNumber>
        </recommendedName>
    </domain>
</protein>
<dbReference type="GO" id="GO:0010133">
    <property type="term" value="P:L-proline catabolic process to L-glutamate"/>
    <property type="evidence" value="ECO:0007669"/>
    <property type="project" value="UniProtKB-UniRule"/>
</dbReference>
<dbReference type="AlphaFoldDB" id="A0A0F7STK2"/>
<dbReference type="InterPro" id="IPR016163">
    <property type="entry name" value="Ald_DH_C"/>
</dbReference>
<dbReference type="SUPFAM" id="SSF53720">
    <property type="entry name" value="ALDH-like"/>
    <property type="match status" value="1"/>
</dbReference>
<keyword evidence="3 8" id="KW-0560">Oxidoreductase</keyword>
<evidence type="ECO:0000256" key="3">
    <source>
        <dbReference type="ARBA" id="ARBA00023002"/>
    </source>
</evidence>
<dbReference type="PROSITE" id="PS00687">
    <property type="entry name" value="ALDEHYDE_DEHYDR_GLU"/>
    <property type="match status" value="1"/>
</dbReference>
<dbReference type="PANTHER" id="PTHR42862">
    <property type="entry name" value="DELTA-1-PYRROLINE-5-CARBOXYLATE DEHYDROGENASE 1, ISOFORM A-RELATED"/>
    <property type="match status" value="1"/>
</dbReference>
<evidence type="ECO:0000256" key="2">
    <source>
        <dbReference type="ARBA" id="ARBA00009986"/>
    </source>
</evidence>
<comment type="similarity">
    <text evidence="2 8">Belongs to the aldehyde dehydrogenase family.</text>
</comment>
<dbReference type="InterPro" id="IPR016162">
    <property type="entry name" value="Ald_DH_N"/>
</dbReference>
<organism evidence="12">
    <name type="scientific">Phaffia rhodozyma</name>
    <name type="common">Yeast</name>
    <name type="synonym">Xanthophyllomyces dendrorhous</name>
    <dbReference type="NCBI Taxonomy" id="264483"/>
    <lineage>
        <taxon>Eukaryota</taxon>
        <taxon>Fungi</taxon>
        <taxon>Dikarya</taxon>
        <taxon>Basidiomycota</taxon>
        <taxon>Agaricomycotina</taxon>
        <taxon>Tremellomycetes</taxon>
        <taxon>Cystofilobasidiales</taxon>
        <taxon>Mrakiaceae</taxon>
        <taxon>Phaffia</taxon>
    </lineage>
</organism>
<evidence type="ECO:0000256" key="1">
    <source>
        <dbReference type="ARBA" id="ARBA00004786"/>
    </source>
</evidence>
<dbReference type="InterPro" id="IPR050485">
    <property type="entry name" value="Proline_metab_enzyme"/>
</dbReference>
<dbReference type="UniPathway" id="UPA00261">
    <property type="reaction ID" value="UER00374"/>
</dbReference>
<evidence type="ECO:0000256" key="7">
    <source>
        <dbReference type="PROSITE-ProRule" id="PRU10007"/>
    </source>
</evidence>
<feature type="domain" description="Aldehyde dehydrogenase" evidence="11">
    <location>
        <begin position="65"/>
        <end position="516"/>
    </location>
</feature>
<evidence type="ECO:0000256" key="4">
    <source>
        <dbReference type="ARBA" id="ARBA00023027"/>
    </source>
</evidence>
<dbReference type="InterPro" id="IPR029510">
    <property type="entry name" value="Ald_DH_CS_GLU"/>
</dbReference>
<dbReference type="InterPro" id="IPR016161">
    <property type="entry name" value="Ald_DH/histidinol_DH"/>
</dbReference>
<dbReference type="GO" id="GO:0005759">
    <property type="term" value="C:mitochondrial matrix"/>
    <property type="evidence" value="ECO:0007669"/>
    <property type="project" value="TreeGrafter"/>
</dbReference>
<dbReference type="InterPro" id="IPR016160">
    <property type="entry name" value="Ald_DH_CS_CYS"/>
</dbReference>
<dbReference type="InterPro" id="IPR015590">
    <property type="entry name" value="Aldehyde_DH_dom"/>
</dbReference>
<dbReference type="PROSITE" id="PS00070">
    <property type="entry name" value="ALDEHYDE_DEHYDR_CYS"/>
    <property type="match status" value="1"/>
</dbReference>
<dbReference type="EMBL" id="LN483332">
    <property type="protein sequence ID" value="CED85497.1"/>
    <property type="molecule type" value="Genomic_DNA"/>
</dbReference>
<dbReference type="EC" id="1.2.1.88" evidence="9"/>
<evidence type="ECO:0000256" key="9">
    <source>
        <dbReference type="RuleBase" id="RU366016"/>
    </source>
</evidence>
<evidence type="ECO:0000259" key="11">
    <source>
        <dbReference type="Pfam" id="PF00171"/>
    </source>
</evidence>
<keyword evidence="4 9" id="KW-0520">NAD</keyword>
<dbReference type="CDD" id="cd07123">
    <property type="entry name" value="ALDH_F4-17_P5CDH"/>
    <property type="match status" value="1"/>
</dbReference>
<feature type="active site" evidence="7">
    <location>
        <position position="296"/>
    </location>
</feature>
<dbReference type="FunFam" id="3.40.309.10:FF:000005">
    <property type="entry name" value="1-pyrroline-5-carboxylate dehydrogenase 1"/>
    <property type="match status" value="1"/>
</dbReference>
<evidence type="ECO:0000313" key="12">
    <source>
        <dbReference type="EMBL" id="CED85497.1"/>
    </source>
</evidence>
<dbReference type="GO" id="GO:0003842">
    <property type="term" value="F:L-glutamate gamma-semialdehyde dehydrogenase activity"/>
    <property type="evidence" value="ECO:0007669"/>
    <property type="project" value="UniProtKB-UniRule"/>
</dbReference>
<evidence type="ECO:0000256" key="10">
    <source>
        <dbReference type="RuleBase" id="RU366030"/>
    </source>
</evidence>
<dbReference type="Pfam" id="PF00171">
    <property type="entry name" value="Aldedh"/>
    <property type="match status" value="1"/>
</dbReference>
<dbReference type="NCBIfam" id="TIGR01236">
    <property type="entry name" value="D1pyr5carbox1"/>
    <property type="match status" value="1"/>
</dbReference>
<comment type="pathway">
    <text evidence="1 9">Amino-acid degradation; L-proline degradation into L-glutamate; L-glutamate from L-proline: step 2/2.</text>
</comment>